<keyword evidence="1" id="KW-0472">Membrane</keyword>
<evidence type="ECO:0008006" key="4">
    <source>
        <dbReference type="Google" id="ProtNLM"/>
    </source>
</evidence>
<protein>
    <recommendedName>
        <fullName evidence="4">Lipoprotein</fullName>
    </recommendedName>
</protein>
<keyword evidence="1" id="KW-0812">Transmembrane</keyword>
<evidence type="ECO:0000256" key="1">
    <source>
        <dbReference type="SAM" id="Phobius"/>
    </source>
</evidence>
<reference evidence="2 3" key="1">
    <citation type="submission" date="2016-04" db="EMBL/GenBank/DDBJ databases">
        <title>Complete genome seqeunce of Leptospira alstonii serovar Room22.</title>
        <authorList>
            <person name="Nally J.E."/>
            <person name="Bayles D.O."/>
            <person name="Hurley D."/>
            <person name="Fanning S."/>
            <person name="McMahon B.J."/>
            <person name="Arent Z."/>
        </authorList>
    </citation>
    <scope>NUCLEOTIDE SEQUENCE [LARGE SCALE GENOMIC DNA]</scope>
    <source>
        <strain evidence="2 3">GWTS #1</strain>
    </source>
</reference>
<keyword evidence="3" id="KW-1185">Reference proteome</keyword>
<keyword evidence="1" id="KW-1133">Transmembrane helix</keyword>
<proteinExistence type="predicted"/>
<name>A0A1D7V362_9LEPT</name>
<evidence type="ECO:0000313" key="2">
    <source>
        <dbReference type="EMBL" id="AOP36258.1"/>
    </source>
</evidence>
<sequence length="279" mass="32987">MKIKKILIVFPIFIYSCMTMRLNYLTIPELVTKQFEVKEIAELSDLNNQTIRFDVPNLDQAYDYQNCLSTKYFSFSYCDKTIKENILRLPKLSNDEYYYIGGRKGFIYFNNEYAFVHGKMSQNIYEDGYLQFGFPKSISISDDGLSRLVTYNKPRKDLDDVCYHEILNKSYDRYEFKQDCDKVKKTLKFHSMQRVKIPKTIYIFIHEKSPRSFEPLIKQRMVSVNGKYNFLIELSTITGERTEKPNILLYLLYPPAFIFDIITFPIQIFVVPFGKNALG</sequence>
<dbReference type="KEGG" id="laj:A0128_19725"/>
<dbReference type="PROSITE" id="PS51257">
    <property type="entry name" value="PROKAR_LIPOPROTEIN"/>
    <property type="match status" value="1"/>
</dbReference>
<evidence type="ECO:0000313" key="3">
    <source>
        <dbReference type="Proteomes" id="UP000094197"/>
    </source>
</evidence>
<dbReference type="AlphaFoldDB" id="A0A1D7V362"/>
<dbReference type="EMBL" id="CP015218">
    <property type="protein sequence ID" value="AOP36258.1"/>
    <property type="molecule type" value="Genomic_DNA"/>
</dbReference>
<organism evidence="2 3">
    <name type="scientific">Leptospira tipperaryensis</name>
    <dbReference type="NCBI Taxonomy" id="2564040"/>
    <lineage>
        <taxon>Bacteria</taxon>
        <taxon>Pseudomonadati</taxon>
        <taxon>Spirochaetota</taxon>
        <taxon>Spirochaetia</taxon>
        <taxon>Leptospirales</taxon>
        <taxon>Leptospiraceae</taxon>
        <taxon>Leptospira</taxon>
    </lineage>
</organism>
<accession>A0A1D7V362</accession>
<dbReference type="Proteomes" id="UP000094197">
    <property type="component" value="Chromosome 2"/>
</dbReference>
<feature type="transmembrane region" description="Helical" evidence="1">
    <location>
        <begin position="247"/>
        <end position="270"/>
    </location>
</feature>
<gene>
    <name evidence="2" type="ORF">A0128_19725</name>
</gene>